<keyword evidence="3" id="KW-0472">Membrane</keyword>
<keyword evidence="3" id="KW-1133">Transmembrane helix</keyword>
<dbReference type="Proteomes" id="UP001162541">
    <property type="component" value="Chromosome 4"/>
</dbReference>
<dbReference type="UniPathway" id="UPA00143"/>
<dbReference type="GO" id="GO:0004842">
    <property type="term" value="F:ubiquitin-protein transferase activity"/>
    <property type="evidence" value="ECO:0007669"/>
    <property type="project" value="InterPro"/>
</dbReference>
<evidence type="ECO:0000256" key="1">
    <source>
        <dbReference type="ARBA" id="ARBA00004906"/>
    </source>
</evidence>
<feature type="transmembrane region" description="Helical" evidence="3">
    <location>
        <begin position="365"/>
        <end position="385"/>
    </location>
</feature>
<evidence type="ECO:0000313" key="6">
    <source>
        <dbReference type="EMBL" id="OAE31794.1"/>
    </source>
</evidence>
<dbReference type="GO" id="GO:0016567">
    <property type="term" value="P:protein ubiquitination"/>
    <property type="evidence" value="ECO:0007669"/>
    <property type="project" value="UniProtKB-UniPathway"/>
</dbReference>
<comment type="pathway">
    <text evidence="1">Protein modification; protein ubiquitination.</text>
</comment>
<dbReference type="SUPFAM" id="SSF57850">
    <property type="entry name" value="RING/U-box"/>
    <property type="match status" value="1"/>
</dbReference>
<keyword evidence="7" id="KW-1185">Reference proteome</keyword>
<sequence>MAESASAFEQVGLSADTLLEALQQLQSRSASQNNVQLEKEVDLLIHALPDMVNLLKDNLPVTTSAQAPAIESLIKKLKKATECVQSCSQQGFFRARWNPNKTTEEIAALRQDLGDAFLLSLVHTTLDHVSSAGKKQDIFQSRMKEIAASATGKGGKHKRSDTSDEDDEFHDPITYELMCDPVKGSDGHTYDRWTIIDNDMTQSPFDQRKDKVFVIACDDINVRGRLFERYQSSGVQERFHARRESYREQALMLACAGSQELDVEVLKMLDHVLKWADDDLECRELRESIAERMRNQHRRSRRDSISISFTPFGSGRRESVSSASEVRHIRSRHDAGDDLHLHLPARDAPIPTRDESRDQTQDESAQPGCLFALVILVGVGLCYLLSSARRKHDDEAQRRSD</sequence>
<feature type="region of interest" description="Disordered" evidence="2">
    <location>
        <begin position="149"/>
        <end position="168"/>
    </location>
</feature>
<evidence type="ECO:0000256" key="2">
    <source>
        <dbReference type="SAM" id="MobiDB-lite"/>
    </source>
</evidence>
<organism evidence="6 7">
    <name type="scientific">Marchantia polymorpha subsp. ruderalis</name>
    <dbReference type="NCBI Taxonomy" id="1480154"/>
    <lineage>
        <taxon>Eukaryota</taxon>
        <taxon>Viridiplantae</taxon>
        <taxon>Streptophyta</taxon>
        <taxon>Embryophyta</taxon>
        <taxon>Marchantiophyta</taxon>
        <taxon>Marchantiopsida</taxon>
        <taxon>Marchantiidae</taxon>
        <taxon>Marchantiales</taxon>
        <taxon>Marchantiaceae</taxon>
        <taxon>Marchantia</taxon>
    </lineage>
</organism>
<feature type="domain" description="U-box" evidence="4">
    <location>
        <begin position="167"/>
        <end position="196"/>
    </location>
</feature>
<dbReference type="EMBL" id="AP019869">
    <property type="protein sequence ID" value="BBN07761.1"/>
    <property type="molecule type" value="Genomic_DNA"/>
</dbReference>
<gene>
    <name evidence="6" type="ORF">AXG93_1838s1040</name>
    <name evidence="5" type="ORF">Mp_4g06240</name>
</gene>
<name>A0A176WFW4_MARPO</name>
<feature type="region of interest" description="Disordered" evidence="2">
    <location>
        <begin position="337"/>
        <end position="363"/>
    </location>
</feature>
<protein>
    <recommendedName>
        <fullName evidence="4">U-box domain-containing protein</fullName>
    </recommendedName>
</protein>
<dbReference type="Pfam" id="PF04564">
    <property type="entry name" value="U-box"/>
    <property type="match status" value="1"/>
</dbReference>
<evidence type="ECO:0000313" key="5">
    <source>
        <dbReference type="EMBL" id="BBN07761.1"/>
    </source>
</evidence>
<reference evidence="5" key="2">
    <citation type="journal article" date="2019" name="Curr. Biol.">
        <title>Chromatin organization in early land plants reveals an ancestral association between H3K27me3, transposons, and constitutive heterochromatin.</title>
        <authorList>
            <person name="Montgomery S.A."/>
            <person name="Tanizawa Y."/>
            <person name="Galik B."/>
            <person name="Wang N."/>
            <person name="Ito T."/>
            <person name="Mochizuki T."/>
            <person name="Akimcheva S."/>
            <person name="Bowman J."/>
            <person name="Cognat V."/>
            <person name="Drouard L."/>
            <person name="Ekker H."/>
            <person name="Houng S."/>
            <person name="Kohchi T."/>
            <person name="Lin S."/>
            <person name="Liu L.D."/>
            <person name="Nakamura Y."/>
            <person name="Valeeva L.R."/>
            <person name="Shakirov E.V."/>
            <person name="Shippen D.E."/>
            <person name="Wei W."/>
            <person name="Yagura M."/>
            <person name="Yamaoka S."/>
            <person name="Yamato K.T."/>
            <person name="Liu C."/>
            <person name="Berger F."/>
        </authorList>
    </citation>
    <scope>NUCLEOTIDE SEQUENCE [LARGE SCALE GENOMIC DNA]</scope>
    <source>
        <strain evidence="5">Tak-1</strain>
    </source>
</reference>
<dbReference type="Proteomes" id="UP000077202">
    <property type="component" value="Unassembled WGS sequence"/>
</dbReference>
<dbReference type="InterPro" id="IPR003613">
    <property type="entry name" value="Ubox_domain"/>
</dbReference>
<evidence type="ECO:0000256" key="3">
    <source>
        <dbReference type="SAM" id="Phobius"/>
    </source>
</evidence>
<proteinExistence type="predicted"/>
<dbReference type="EMBL" id="LVLJ01000960">
    <property type="protein sequence ID" value="OAE31794.1"/>
    <property type="molecule type" value="Genomic_DNA"/>
</dbReference>
<dbReference type="AlphaFoldDB" id="A0A176WFW4"/>
<evidence type="ECO:0000259" key="4">
    <source>
        <dbReference type="Pfam" id="PF04564"/>
    </source>
</evidence>
<accession>A0A176WFW4</accession>
<evidence type="ECO:0000313" key="7">
    <source>
        <dbReference type="Proteomes" id="UP000077202"/>
    </source>
</evidence>
<reference evidence="8" key="3">
    <citation type="journal article" date="2020" name="Curr. Biol.">
        <title>Chromatin organization in early land plants reveals an ancestral association between H3K27me3, transposons, and constitutive heterochromatin.</title>
        <authorList>
            <person name="Montgomery S.A."/>
            <person name="Tanizawa Y."/>
            <person name="Galik B."/>
            <person name="Wang N."/>
            <person name="Ito T."/>
            <person name="Mochizuki T."/>
            <person name="Akimcheva S."/>
            <person name="Bowman J.L."/>
            <person name="Cognat V."/>
            <person name="Marechal-Drouard L."/>
            <person name="Ekker H."/>
            <person name="Hong S.F."/>
            <person name="Kohchi T."/>
            <person name="Lin S.S."/>
            <person name="Liu L.D."/>
            <person name="Nakamura Y."/>
            <person name="Valeeva L.R."/>
            <person name="Shakirov E.V."/>
            <person name="Shippen D.E."/>
            <person name="Wei W.L."/>
            <person name="Yagura M."/>
            <person name="Yamaoka S."/>
            <person name="Yamato K.T."/>
            <person name="Liu C."/>
            <person name="Berger F."/>
        </authorList>
    </citation>
    <scope>NUCLEOTIDE SEQUENCE [LARGE SCALE GENOMIC DNA]</scope>
    <source>
        <strain evidence="8">Tak-1</strain>
    </source>
</reference>
<dbReference type="Gene3D" id="3.30.40.10">
    <property type="entry name" value="Zinc/RING finger domain, C3HC4 (zinc finger)"/>
    <property type="match status" value="1"/>
</dbReference>
<dbReference type="InterPro" id="IPR013083">
    <property type="entry name" value="Znf_RING/FYVE/PHD"/>
</dbReference>
<reference evidence="6 7" key="1">
    <citation type="submission" date="2016-03" db="EMBL/GenBank/DDBJ databases">
        <title>Mechanisms controlling the formation of the plant cell surface in tip-growing cells are functionally conserved among land plants.</title>
        <authorList>
            <person name="Honkanen S."/>
            <person name="Jones V.A."/>
            <person name="Morieri G."/>
            <person name="Champion C."/>
            <person name="Hetherington A.J."/>
            <person name="Kelly S."/>
            <person name="Saint-Marcoux D."/>
            <person name="Proust H."/>
            <person name="Prescott H."/>
            <person name="Dolan L."/>
        </authorList>
    </citation>
    <scope>NUCLEOTIDE SEQUENCE [LARGE SCALE GENOMIC DNA]</scope>
    <source>
        <strain evidence="7">cv. Tak-1 and cv. Tak-2</strain>
        <tissue evidence="6">Whole gametophyte</tissue>
    </source>
</reference>
<keyword evidence="3" id="KW-0812">Transmembrane</keyword>
<evidence type="ECO:0000313" key="8">
    <source>
        <dbReference type="Proteomes" id="UP001162541"/>
    </source>
</evidence>